<evidence type="ECO:0000313" key="3">
    <source>
        <dbReference type="Proteomes" id="UP000278085"/>
    </source>
</evidence>
<evidence type="ECO:0000313" key="2">
    <source>
        <dbReference type="EMBL" id="RSZ59317.1"/>
    </source>
</evidence>
<dbReference type="Pfam" id="PF00535">
    <property type="entry name" value="Glycos_transf_2"/>
    <property type="match status" value="1"/>
</dbReference>
<dbReference type="InterPro" id="IPR050834">
    <property type="entry name" value="Glycosyltransf_2"/>
</dbReference>
<keyword evidence="3" id="KW-1185">Reference proteome</keyword>
<feature type="domain" description="Glycosyltransferase 2-like" evidence="1">
    <location>
        <begin position="15"/>
        <end position="115"/>
    </location>
</feature>
<sequence>MPLKSSPLTTPPLVSVIIPCYNAYRYIGATIASVLAQKDIALEIIVVDDGSRDESVALVRRGFPAVRIVEQANAGVAAARNTGIAAARGEWVAFIDADDIWLPGKLAAQLAQMAALPGCRMGYTAWKVWPSDVAQPSPDYLARLQEEAADGARWSGASGWIYPQLLLDCVVWTSTVLMQRSLLAELNGFDTSLRLGEDYDLWLRASRITPIVRVARPYALYRIHPASITRATPAENYRARVIGQALGRWGLASPDGRSGDARAVRRMLAKSWSDFAGAHLEARNLGQARRAAFAALRTDPAHLPGWKVLVKTGLKALSPSKEKA</sequence>
<dbReference type="InterPro" id="IPR029044">
    <property type="entry name" value="Nucleotide-diphossugar_trans"/>
</dbReference>
<comment type="caution">
    <text evidence="2">The sequence shown here is derived from an EMBL/GenBank/DDBJ whole genome shotgun (WGS) entry which is preliminary data.</text>
</comment>
<keyword evidence="2" id="KW-0808">Transferase</keyword>
<dbReference type="PANTHER" id="PTHR43685:SF11">
    <property type="entry name" value="GLYCOSYLTRANSFERASE TAGX-RELATED"/>
    <property type="match status" value="1"/>
</dbReference>
<gene>
    <name evidence="2" type="ORF">EJB06_09105</name>
</gene>
<dbReference type="InterPro" id="IPR001173">
    <property type="entry name" value="Glyco_trans_2-like"/>
</dbReference>
<name>A0A430HP73_9BURK</name>
<dbReference type="OrthoDB" id="9798249at2"/>
<dbReference type="GO" id="GO:0016740">
    <property type="term" value="F:transferase activity"/>
    <property type="evidence" value="ECO:0007669"/>
    <property type="project" value="UniProtKB-KW"/>
</dbReference>
<dbReference type="Gene3D" id="3.90.550.10">
    <property type="entry name" value="Spore Coat Polysaccharide Biosynthesis Protein SpsA, Chain A"/>
    <property type="match status" value="1"/>
</dbReference>
<evidence type="ECO:0000259" key="1">
    <source>
        <dbReference type="Pfam" id="PF00535"/>
    </source>
</evidence>
<dbReference type="AlphaFoldDB" id="A0A430HP73"/>
<reference evidence="2 3" key="1">
    <citation type="submission" date="2018-12" db="EMBL/GenBank/DDBJ databases">
        <authorList>
            <person name="Yang E."/>
        </authorList>
    </citation>
    <scope>NUCLEOTIDE SEQUENCE [LARGE SCALE GENOMIC DNA]</scope>
    <source>
        <strain evidence="2 3">SOD</strain>
    </source>
</reference>
<proteinExistence type="predicted"/>
<dbReference type="PANTHER" id="PTHR43685">
    <property type="entry name" value="GLYCOSYLTRANSFERASE"/>
    <property type="match status" value="1"/>
</dbReference>
<organism evidence="2 3">
    <name type="scientific">Massilia atriviolacea</name>
    <dbReference type="NCBI Taxonomy" id="2495579"/>
    <lineage>
        <taxon>Bacteria</taxon>
        <taxon>Pseudomonadati</taxon>
        <taxon>Pseudomonadota</taxon>
        <taxon>Betaproteobacteria</taxon>
        <taxon>Burkholderiales</taxon>
        <taxon>Oxalobacteraceae</taxon>
        <taxon>Telluria group</taxon>
        <taxon>Massilia</taxon>
    </lineage>
</organism>
<dbReference type="RefSeq" id="WP_126073688.1">
    <property type="nucleotide sequence ID" value="NZ_CP051166.1"/>
</dbReference>
<dbReference type="EMBL" id="RXLQ01000004">
    <property type="protein sequence ID" value="RSZ59317.1"/>
    <property type="molecule type" value="Genomic_DNA"/>
</dbReference>
<dbReference type="Proteomes" id="UP000278085">
    <property type="component" value="Unassembled WGS sequence"/>
</dbReference>
<dbReference type="SUPFAM" id="SSF53448">
    <property type="entry name" value="Nucleotide-diphospho-sugar transferases"/>
    <property type="match status" value="1"/>
</dbReference>
<protein>
    <submittedName>
        <fullName evidence="2">Glycosyltransferase</fullName>
    </submittedName>
</protein>
<accession>A0A430HP73</accession>